<accession>A0A4V2G9Q3</accession>
<comment type="caution">
    <text evidence="1">The sequence shown here is derived from an EMBL/GenBank/DDBJ whole genome shotgun (WGS) entry which is preliminary data.</text>
</comment>
<name>A0A4V2G9Q3_9MICC</name>
<sequence>MTAPRLAQQTEHGRMYARTVGGALEVPSITTVISQAAIDLTGWAGHMAATAVVQDEKLAAAVGQPGRLKAIAREASRAAEAFRDAAAERGDRVHAYCEQLALRDLDRAHELEKSRDDLAAHGETAFADRVDEWWKLYAVRPIAAEVTVWNATVGYAGTLDLVAEIAGRPCLIDFKTKGTTRDGRAKALDPKVGMQLVAGYKAEELCTDAEAGTWVPWPYGGELPMLLGVAIAETEVVVQQASPETLPTQWRRFWALRQVWETGRDLAAAGPALRPIGPPAAAGV</sequence>
<keyword evidence="2" id="KW-1185">Reference proteome</keyword>
<gene>
    <name evidence="1" type="ORF">EV380_0747</name>
</gene>
<dbReference type="EMBL" id="SHLA01000001">
    <property type="protein sequence ID" value="RZU61186.1"/>
    <property type="molecule type" value="Genomic_DNA"/>
</dbReference>
<dbReference type="RefSeq" id="WP_130449439.1">
    <property type="nucleotide sequence ID" value="NZ_SHLA01000001.1"/>
</dbReference>
<proteinExistence type="predicted"/>
<organism evidence="1 2">
    <name type="scientific">Zhihengliuella halotolerans</name>
    <dbReference type="NCBI Taxonomy" id="370736"/>
    <lineage>
        <taxon>Bacteria</taxon>
        <taxon>Bacillati</taxon>
        <taxon>Actinomycetota</taxon>
        <taxon>Actinomycetes</taxon>
        <taxon>Micrococcales</taxon>
        <taxon>Micrococcaceae</taxon>
        <taxon>Zhihengliuella</taxon>
    </lineage>
</organism>
<reference evidence="1 2" key="1">
    <citation type="submission" date="2019-02" db="EMBL/GenBank/DDBJ databases">
        <title>Sequencing the genomes of 1000 actinobacteria strains.</title>
        <authorList>
            <person name="Klenk H.-P."/>
        </authorList>
    </citation>
    <scope>NUCLEOTIDE SEQUENCE [LARGE SCALE GENOMIC DNA]</scope>
    <source>
        <strain evidence="1 2">DSM 17364</strain>
    </source>
</reference>
<dbReference type="AlphaFoldDB" id="A0A4V2G9Q3"/>
<evidence type="ECO:0000313" key="2">
    <source>
        <dbReference type="Proteomes" id="UP000292685"/>
    </source>
</evidence>
<evidence type="ECO:0000313" key="1">
    <source>
        <dbReference type="EMBL" id="RZU61186.1"/>
    </source>
</evidence>
<dbReference type="OrthoDB" id="4789362at2"/>
<dbReference type="Proteomes" id="UP000292685">
    <property type="component" value="Unassembled WGS sequence"/>
</dbReference>
<evidence type="ECO:0008006" key="3">
    <source>
        <dbReference type="Google" id="ProtNLM"/>
    </source>
</evidence>
<protein>
    <recommendedName>
        <fullName evidence="3">Cytochrome</fullName>
    </recommendedName>
</protein>